<gene>
    <name evidence="7" type="ORF">BET01_19025</name>
</gene>
<comment type="pathway">
    <text evidence="1">Lipid metabolism; butanoate metabolism.</text>
</comment>
<evidence type="ECO:0000313" key="8">
    <source>
        <dbReference type="Proteomes" id="UP000284277"/>
    </source>
</evidence>
<reference evidence="7 8" key="1">
    <citation type="submission" date="2016-08" db="EMBL/GenBank/DDBJ databases">
        <title>A new outlook on sporulation: Clostridium algidixylanolyticum.</title>
        <authorList>
            <person name="Poppleton D.I."/>
            <person name="Gribaldo S."/>
        </authorList>
    </citation>
    <scope>NUCLEOTIDE SEQUENCE [LARGE SCALE GENOMIC DNA]</scope>
    <source>
        <strain evidence="7 8">SPL73</strain>
    </source>
</reference>
<accession>A0A419T2T1</accession>
<dbReference type="GO" id="GO:0008691">
    <property type="term" value="F:3-hydroxybutyryl-CoA dehydrogenase activity"/>
    <property type="evidence" value="ECO:0007669"/>
    <property type="project" value="TreeGrafter"/>
</dbReference>
<comment type="caution">
    <text evidence="7">The sequence shown here is derived from an EMBL/GenBank/DDBJ whole genome shotgun (WGS) entry which is preliminary data.</text>
</comment>
<dbReference type="PIRSF" id="PIRSF000105">
    <property type="entry name" value="HCDH"/>
    <property type="match status" value="1"/>
</dbReference>
<keyword evidence="8" id="KW-1185">Reference proteome</keyword>
<evidence type="ECO:0000256" key="4">
    <source>
        <dbReference type="PIRSR" id="PIRSR000105-1"/>
    </source>
</evidence>
<evidence type="ECO:0000256" key="1">
    <source>
        <dbReference type="ARBA" id="ARBA00005086"/>
    </source>
</evidence>
<dbReference type="AlphaFoldDB" id="A0A419T2T1"/>
<organism evidence="7 8">
    <name type="scientific">Lacrimispora algidixylanolytica</name>
    <dbReference type="NCBI Taxonomy" id="94868"/>
    <lineage>
        <taxon>Bacteria</taxon>
        <taxon>Bacillati</taxon>
        <taxon>Bacillota</taxon>
        <taxon>Clostridia</taxon>
        <taxon>Lachnospirales</taxon>
        <taxon>Lachnospiraceae</taxon>
        <taxon>Lacrimispora</taxon>
    </lineage>
</organism>
<evidence type="ECO:0000259" key="5">
    <source>
        <dbReference type="Pfam" id="PF00725"/>
    </source>
</evidence>
<feature type="site" description="Important for catalytic activity" evidence="4">
    <location>
        <position position="142"/>
    </location>
</feature>
<sequence>MIRTIAVIGAGTMGHAIAGCFALYGYHVSIYESFEEVRSTCKEKIRKQYEFLQEEGVINPERIEKSLANIETFNELEFAVKDADYIIEAIPERLDLKQQLFENLIKYAPADAIITSNTSSIAFSDLTAKIEEKDKARIMVCHWYNPAHLIPLVELSFFGNMTESRYQEVEDLYHSIEKRPAKVKKDIPGLLANRIQQGIAREVFSLMAIGAADPKDIDIALKYGPAFRYATTGQLEVTDFGGLDIWCTVGDNLLSVMDSSAEASPLLREKVMEGKLGFKTGEGFFSYPEEKKQEIQNQFHKRLIRQLQASKKYD</sequence>
<dbReference type="SUPFAM" id="SSF51735">
    <property type="entry name" value="NAD(P)-binding Rossmann-fold domains"/>
    <property type="match status" value="1"/>
</dbReference>
<dbReference type="InterPro" id="IPR022694">
    <property type="entry name" value="3-OHacyl-CoA_DH"/>
</dbReference>
<feature type="domain" description="3-hydroxyacyl-CoA dehydrogenase NAD binding" evidence="6">
    <location>
        <begin position="4"/>
        <end position="186"/>
    </location>
</feature>
<dbReference type="GO" id="GO:0006635">
    <property type="term" value="P:fatty acid beta-oxidation"/>
    <property type="evidence" value="ECO:0007669"/>
    <property type="project" value="TreeGrafter"/>
</dbReference>
<comment type="similarity">
    <text evidence="2">Belongs to the 3-hydroxyacyl-CoA dehydrogenase family.</text>
</comment>
<dbReference type="InterPro" id="IPR006176">
    <property type="entry name" value="3-OHacyl-CoA_DH_NAD-bd"/>
</dbReference>
<name>A0A419T2T1_9FIRM</name>
<dbReference type="RefSeq" id="WP_120196767.1">
    <property type="nucleotide sequence ID" value="NZ_MCIA01000015.1"/>
</dbReference>
<evidence type="ECO:0000256" key="2">
    <source>
        <dbReference type="ARBA" id="ARBA00009463"/>
    </source>
</evidence>
<keyword evidence="3" id="KW-0560">Oxidoreductase</keyword>
<dbReference type="InterPro" id="IPR013328">
    <property type="entry name" value="6PGD_dom2"/>
</dbReference>
<dbReference type="PANTHER" id="PTHR48075">
    <property type="entry name" value="3-HYDROXYACYL-COA DEHYDROGENASE FAMILY PROTEIN"/>
    <property type="match status" value="1"/>
</dbReference>
<dbReference type="InterPro" id="IPR036291">
    <property type="entry name" value="NAD(P)-bd_dom_sf"/>
</dbReference>
<dbReference type="Pfam" id="PF00725">
    <property type="entry name" value="3HCDH"/>
    <property type="match status" value="1"/>
</dbReference>
<protein>
    <submittedName>
        <fullName evidence="7">3-hydroxyacyl-CoA dehydrogenase</fullName>
    </submittedName>
</protein>
<dbReference type="SUPFAM" id="SSF48179">
    <property type="entry name" value="6-phosphogluconate dehydrogenase C-terminal domain-like"/>
    <property type="match status" value="1"/>
</dbReference>
<dbReference type="InterPro" id="IPR006108">
    <property type="entry name" value="3HC_DH_C"/>
</dbReference>
<evidence type="ECO:0000256" key="3">
    <source>
        <dbReference type="ARBA" id="ARBA00023002"/>
    </source>
</evidence>
<proteinExistence type="inferred from homology"/>
<evidence type="ECO:0000259" key="6">
    <source>
        <dbReference type="Pfam" id="PF02737"/>
    </source>
</evidence>
<dbReference type="PROSITE" id="PS51257">
    <property type="entry name" value="PROKAR_LIPOPROTEIN"/>
    <property type="match status" value="1"/>
</dbReference>
<dbReference type="EMBL" id="MCIA01000015">
    <property type="protein sequence ID" value="RKD31864.1"/>
    <property type="molecule type" value="Genomic_DNA"/>
</dbReference>
<dbReference type="OrthoDB" id="9771883at2"/>
<dbReference type="Pfam" id="PF02737">
    <property type="entry name" value="3HCDH_N"/>
    <property type="match status" value="1"/>
</dbReference>
<feature type="domain" description="3-hydroxyacyl-CoA dehydrogenase C-terminal" evidence="5">
    <location>
        <begin position="189"/>
        <end position="287"/>
    </location>
</feature>
<dbReference type="Gene3D" id="3.40.50.720">
    <property type="entry name" value="NAD(P)-binding Rossmann-like Domain"/>
    <property type="match status" value="1"/>
</dbReference>
<evidence type="ECO:0000313" key="7">
    <source>
        <dbReference type="EMBL" id="RKD31864.1"/>
    </source>
</evidence>
<dbReference type="Proteomes" id="UP000284277">
    <property type="component" value="Unassembled WGS sequence"/>
</dbReference>
<dbReference type="PANTHER" id="PTHR48075:SF5">
    <property type="entry name" value="3-HYDROXYBUTYRYL-COA DEHYDROGENASE"/>
    <property type="match status" value="1"/>
</dbReference>
<dbReference type="Gene3D" id="1.10.1040.10">
    <property type="entry name" value="N-(1-d-carboxylethyl)-l-norvaline Dehydrogenase, domain 2"/>
    <property type="match status" value="1"/>
</dbReference>
<dbReference type="GO" id="GO:0070403">
    <property type="term" value="F:NAD+ binding"/>
    <property type="evidence" value="ECO:0007669"/>
    <property type="project" value="InterPro"/>
</dbReference>
<dbReference type="InterPro" id="IPR008927">
    <property type="entry name" value="6-PGluconate_DH-like_C_sf"/>
</dbReference>